<organism evidence="1">
    <name type="scientific">termite gut metagenome</name>
    <dbReference type="NCBI Taxonomy" id="433724"/>
    <lineage>
        <taxon>unclassified sequences</taxon>
        <taxon>metagenomes</taxon>
        <taxon>organismal metagenomes</taxon>
    </lineage>
</organism>
<accession>A0A5J4PF08</accession>
<dbReference type="AlphaFoldDB" id="A0A5J4PF08"/>
<reference evidence="1" key="1">
    <citation type="submission" date="2019-03" db="EMBL/GenBank/DDBJ databases">
        <title>Single cell metagenomics reveals metabolic interactions within the superorganism composed of flagellate Streblomastix strix and complex community of Bacteroidetes bacteria on its surface.</title>
        <authorList>
            <person name="Treitli S.C."/>
            <person name="Kolisko M."/>
            <person name="Husnik F."/>
            <person name="Keeling P."/>
            <person name="Hampl V."/>
        </authorList>
    </citation>
    <scope>NUCLEOTIDE SEQUENCE</scope>
    <source>
        <strain evidence="1">STM</strain>
    </source>
</reference>
<evidence type="ECO:0000313" key="1">
    <source>
        <dbReference type="EMBL" id="KAA6308067.1"/>
    </source>
</evidence>
<sequence length="165" mass="19136">PVFCSYDASILCRQSNAVFLLICNSFFILSNEYSSIINDIYGIGTNPCIAVFTAHKPHAKNKYCKFVNFEDDGFVVSKHIGLTQTERAKEKKQQLLDCWLHGKPAETRFMVQTTIEASDEWLHSFYYFNDEIPTEADFEKTIADYLTFEFSMIMQGREYLFENAE</sequence>
<comment type="caution">
    <text evidence="1">The sequence shown here is derived from an EMBL/GenBank/DDBJ whole genome shotgun (WGS) entry which is preliminary data.</text>
</comment>
<protein>
    <submittedName>
        <fullName evidence="1">Uncharacterized protein</fullName>
    </submittedName>
</protein>
<dbReference type="EMBL" id="SNRY01008727">
    <property type="protein sequence ID" value="KAA6308067.1"/>
    <property type="molecule type" value="Genomic_DNA"/>
</dbReference>
<gene>
    <name evidence="1" type="ORF">EZS27_040259</name>
</gene>
<name>A0A5J4PF08_9ZZZZ</name>
<feature type="non-terminal residue" evidence="1">
    <location>
        <position position="1"/>
    </location>
</feature>
<proteinExistence type="predicted"/>